<protein>
    <recommendedName>
        <fullName evidence="3">Aminoglycoside phosphotransferase domain-containing protein</fullName>
    </recommendedName>
</protein>
<dbReference type="EMBL" id="ML987228">
    <property type="protein sequence ID" value="KAF2240207.1"/>
    <property type="molecule type" value="Genomic_DNA"/>
</dbReference>
<dbReference type="RefSeq" id="XP_033675211.1">
    <property type="nucleotide sequence ID" value="XM_033822661.1"/>
</dbReference>
<dbReference type="AlphaFoldDB" id="A0A6A6HQB2"/>
<organism evidence="1 2">
    <name type="scientific">Trematosphaeria pertusa</name>
    <dbReference type="NCBI Taxonomy" id="390896"/>
    <lineage>
        <taxon>Eukaryota</taxon>
        <taxon>Fungi</taxon>
        <taxon>Dikarya</taxon>
        <taxon>Ascomycota</taxon>
        <taxon>Pezizomycotina</taxon>
        <taxon>Dothideomycetes</taxon>
        <taxon>Pleosporomycetidae</taxon>
        <taxon>Pleosporales</taxon>
        <taxon>Massarineae</taxon>
        <taxon>Trematosphaeriaceae</taxon>
        <taxon>Trematosphaeria</taxon>
    </lineage>
</organism>
<evidence type="ECO:0008006" key="3">
    <source>
        <dbReference type="Google" id="ProtNLM"/>
    </source>
</evidence>
<proteinExistence type="predicted"/>
<reference evidence="1" key="1">
    <citation type="journal article" date="2020" name="Stud. Mycol.">
        <title>101 Dothideomycetes genomes: a test case for predicting lifestyles and emergence of pathogens.</title>
        <authorList>
            <person name="Haridas S."/>
            <person name="Albert R."/>
            <person name="Binder M."/>
            <person name="Bloem J."/>
            <person name="Labutti K."/>
            <person name="Salamov A."/>
            <person name="Andreopoulos B."/>
            <person name="Baker S."/>
            <person name="Barry K."/>
            <person name="Bills G."/>
            <person name="Bluhm B."/>
            <person name="Cannon C."/>
            <person name="Castanera R."/>
            <person name="Culley D."/>
            <person name="Daum C."/>
            <person name="Ezra D."/>
            <person name="Gonzalez J."/>
            <person name="Henrissat B."/>
            <person name="Kuo A."/>
            <person name="Liang C."/>
            <person name="Lipzen A."/>
            <person name="Lutzoni F."/>
            <person name="Magnuson J."/>
            <person name="Mondo S."/>
            <person name="Nolan M."/>
            <person name="Ohm R."/>
            <person name="Pangilinan J."/>
            <person name="Park H.-J."/>
            <person name="Ramirez L."/>
            <person name="Alfaro M."/>
            <person name="Sun H."/>
            <person name="Tritt A."/>
            <person name="Yoshinaga Y."/>
            <person name="Zwiers L.-H."/>
            <person name="Turgeon B."/>
            <person name="Goodwin S."/>
            <person name="Spatafora J."/>
            <person name="Crous P."/>
            <person name="Grigoriev I."/>
        </authorList>
    </citation>
    <scope>NUCLEOTIDE SEQUENCE</scope>
    <source>
        <strain evidence="1">CBS 122368</strain>
    </source>
</reference>
<gene>
    <name evidence="1" type="ORF">BU26DRAFT_387251</name>
</gene>
<dbReference type="Proteomes" id="UP000800094">
    <property type="component" value="Unassembled WGS sequence"/>
</dbReference>
<dbReference type="OrthoDB" id="2906425at2759"/>
<feature type="non-terminal residue" evidence="1">
    <location>
        <position position="1"/>
    </location>
</feature>
<evidence type="ECO:0000313" key="2">
    <source>
        <dbReference type="Proteomes" id="UP000800094"/>
    </source>
</evidence>
<dbReference type="GeneID" id="54575991"/>
<feature type="non-terminal residue" evidence="1">
    <location>
        <position position="61"/>
    </location>
</feature>
<name>A0A6A6HQB2_9PLEO</name>
<evidence type="ECO:0000313" key="1">
    <source>
        <dbReference type="EMBL" id="KAF2240207.1"/>
    </source>
</evidence>
<keyword evidence="2" id="KW-1185">Reference proteome</keyword>
<sequence>DHTYNITGILDWERAGWYPDYWEYSNILKPSNDEDWQAWMEKTAAENWDIGGLMAARRVLL</sequence>
<accession>A0A6A6HQB2</accession>